<dbReference type="PANTHER" id="PTHR43690">
    <property type="entry name" value="NARDILYSIN"/>
    <property type="match status" value="1"/>
</dbReference>
<reference evidence="13" key="1">
    <citation type="journal article" date="2011" name="Stand. Genomic Sci.">
        <title>Non-contiguous finished genome sequence of the opportunistic oral pathogen Prevotella multisaccharivorax type strain (PPPA20).</title>
        <authorList>
            <person name="Pati A."/>
            <person name="Gronow S."/>
            <person name="Lu M."/>
            <person name="Lapidus A."/>
            <person name="Nolan M."/>
            <person name="Lucas S."/>
            <person name="Hammon N."/>
            <person name="Deshpande S."/>
            <person name="Cheng J.F."/>
            <person name="Tapia R."/>
            <person name="Han C."/>
            <person name="Goodwin L."/>
            <person name="Pitluck S."/>
            <person name="Liolios K."/>
            <person name="Pagani I."/>
            <person name="Mavromatis K."/>
            <person name="Mikhailova N."/>
            <person name="Huntemann M."/>
            <person name="Chen A."/>
            <person name="Palaniappan K."/>
            <person name="Land M."/>
            <person name="Hauser L."/>
            <person name="Detter J.C."/>
            <person name="Brambilla E.M."/>
            <person name="Rohde M."/>
            <person name="Goker M."/>
            <person name="Woyke T."/>
            <person name="Bristow J."/>
            <person name="Eisen J.A."/>
            <person name="Markowitz V."/>
            <person name="Hugenholtz P."/>
            <person name="Kyrpides N.C."/>
            <person name="Klenk H.P."/>
            <person name="Ivanova N."/>
        </authorList>
    </citation>
    <scope>NUCLEOTIDE SEQUENCE [LARGE SCALE GENOMIC DNA]</scope>
    <source>
        <strain evidence="13">DSM 17128</strain>
    </source>
</reference>
<dbReference type="HOGENOM" id="CLU_008156_0_0_10"/>
<dbReference type="RefSeq" id="WP_007575278.1">
    <property type="nucleotide sequence ID" value="NZ_BPTS01000002.1"/>
</dbReference>
<feature type="domain" description="Peptidase M16 C-terminal" evidence="11">
    <location>
        <begin position="688"/>
        <end position="867"/>
    </location>
</feature>
<sequence length="935" mass="106889">MKKIMSSLLLLFIATAAGAQNVETDKSYRVGKLANGMSYYIRHNAKEAGIADFYIAQRVGSILEEPRQRGLAHFLEHMAFNGSRNFRGTADSPSIVHWCEAHGIKFGANLNAYTSVDETVYHVSAVPVRGGANIDSTLLILHDWSHYLDLTDKEIDKERGVIHEEWRTRRAGMAVQRMMEEALPIIYKGTKYEDCMPIGSMDIVDHFPYQDLRDYYQKWYRPDLQAIIVVGDIDVDAVEKKIVSIFSNIPMPVNAAKREYFPVTDNDKMIVASLKDPEQPIMLVNLYMKRDAVPDSEKQSVKYQRDAYVDDIINYIVGNRLDEMQNSGTKPCLSASARLSSFFISRTKDAFTLSFGARQENIRRSFNAAVGCVEQIRQHGFTQSELDRAKAFRMKVMERQYNQRTDHRNSFYVRKALQNFLNSEPMTTEEYALQLARQFDKVVTLKEVNAAMREAISDKNQVLVVYAPDKKGYNIPSDAELEKYVLDAQARKYPAYKEKEIANELIKHLPEKGSIRSEKPSVHGTTELILSNGVKVYFKKTDYNKDQVVMRFFGEGGASLYPDSDIPNTEFIATAVKEGGLADFDKVTLGKILSDKNVLVSANVGIETQSISGQSSVKDVKTMFELAYLYFTSLRRDDKAFSSELNRMRSFLTNREASPKVSYNDSIANIVYGNSPRVQPVKAKMLDKISYDRVLEIYHERFSNASNFKMILIGNIELETLRPLLEQYIASLPSTGKKETFANTYPDVRNCNETHRWKRKMQTPLSKVNIFYTWDEPYNTKKDLQLDVFKRVLSIAYTDSVREEKGGVYGVSLSASLDKNSNPHALLKIAFDTDPAKYEMIMPIIYQQIANIAKYGPEPTSMQKVKEYLLKQYDQAVITNDYWNYIIYSQLRYDVDLDKDYKQMVNAVTPQDIQQIAKNILNSNRRIEVTMLSAD</sequence>
<organism evidence="12 13">
    <name type="scientific">Hallella multisaccharivorax DSM 17128</name>
    <dbReference type="NCBI Taxonomy" id="688246"/>
    <lineage>
        <taxon>Bacteria</taxon>
        <taxon>Pseudomonadati</taxon>
        <taxon>Bacteroidota</taxon>
        <taxon>Bacteroidia</taxon>
        <taxon>Bacteroidales</taxon>
        <taxon>Prevotellaceae</taxon>
        <taxon>Hallella</taxon>
    </lineage>
</organism>
<dbReference type="PANTHER" id="PTHR43690:SF34">
    <property type="entry name" value="ZINC PROTEASE PQQL-LIKE"/>
    <property type="match status" value="1"/>
</dbReference>
<feature type="domain" description="Peptidase M16 N-terminal" evidence="10">
    <location>
        <begin position="58"/>
        <end position="173"/>
    </location>
</feature>
<accession>F8N8C3</accession>
<dbReference type="AlphaFoldDB" id="F8N8C3"/>
<comment type="similarity">
    <text evidence="2 8">Belongs to the peptidase M16 family.</text>
</comment>
<dbReference type="Pfam" id="PF05193">
    <property type="entry name" value="Peptidase_M16_C"/>
    <property type="match status" value="2"/>
</dbReference>
<keyword evidence="3" id="KW-0645">Protease</keyword>
<protein>
    <submittedName>
        <fullName evidence="12">Peptidase M16 domain protein</fullName>
    </submittedName>
</protein>
<dbReference type="Proteomes" id="UP000002772">
    <property type="component" value="Unassembled WGS sequence"/>
</dbReference>
<evidence type="ECO:0000256" key="3">
    <source>
        <dbReference type="ARBA" id="ARBA00022670"/>
    </source>
</evidence>
<evidence type="ECO:0000313" key="12">
    <source>
        <dbReference type="EMBL" id="EGN57602.1"/>
    </source>
</evidence>
<evidence type="ECO:0000256" key="5">
    <source>
        <dbReference type="ARBA" id="ARBA00022801"/>
    </source>
</evidence>
<proteinExistence type="inferred from homology"/>
<dbReference type="STRING" id="688246.Premu_2214"/>
<evidence type="ECO:0000256" key="4">
    <source>
        <dbReference type="ARBA" id="ARBA00022723"/>
    </source>
</evidence>
<keyword evidence="5" id="KW-0378">Hydrolase</keyword>
<evidence type="ECO:0000256" key="8">
    <source>
        <dbReference type="RuleBase" id="RU004447"/>
    </source>
</evidence>
<keyword evidence="9" id="KW-0732">Signal</keyword>
<comment type="cofactor">
    <cofactor evidence="1">
        <name>Zn(2+)</name>
        <dbReference type="ChEBI" id="CHEBI:29105"/>
    </cofactor>
</comment>
<evidence type="ECO:0000256" key="6">
    <source>
        <dbReference type="ARBA" id="ARBA00022833"/>
    </source>
</evidence>
<keyword evidence="7" id="KW-0482">Metalloprotease</keyword>
<dbReference type="EMBL" id="GL945017">
    <property type="protein sequence ID" value="EGN57602.1"/>
    <property type="molecule type" value="Genomic_DNA"/>
</dbReference>
<dbReference type="OrthoDB" id="9811314at2"/>
<dbReference type="InterPro" id="IPR007863">
    <property type="entry name" value="Peptidase_M16_C"/>
</dbReference>
<dbReference type="GO" id="GO:0046872">
    <property type="term" value="F:metal ion binding"/>
    <property type="evidence" value="ECO:0007669"/>
    <property type="project" value="UniProtKB-KW"/>
</dbReference>
<dbReference type="InterPro" id="IPR001431">
    <property type="entry name" value="Pept_M16_Zn_BS"/>
</dbReference>
<keyword evidence="4" id="KW-0479">Metal-binding</keyword>
<evidence type="ECO:0000256" key="9">
    <source>
        <dbReference type="SAM" id="SignalP"/>
    </source>
</evidence>
<keyword evidence="6" id="KW-0862">Zinc</keyword>
<dbReference type="InterPro" id="IPR011249">
    <property type="entry name" value="Metalloenz_LuxS/M16"/>
</dbReference>
<dbReference type="GO" id="GO:0004222">
    <property type="term" value="F:metalloendopeptidase activity"/>
    <property type="evidence" value="ECO:0007669"/>
    <property type="project" value="InterPro"/>
</dbReference>
<keyword evidence="13" id="KW-1185">Reference proteome</keyword>
<feature type="chain" id="PRO_5003375837" evidence="9">
    <location>
        <begin position="20"/>
        <end position="935"/>
    </location>
</feature>
<dbReference type="Pfam" id="PF00675">
    <property type="entry name" value="Peptidase_M16"/>
    <property type="match status" value="1"/>
</dbReference>
<feature type="signal peptide" evidence="9">
    <location>
        <begin position="1"/>
        <end position="19"/>
    </location>
</feature>
<evidence type="ECO:0000256" key="2">
    <source>
        <dbReference type="ARBA" id="ARBA00007261"/>
    </source>
</evidence>
<dbReference type="InterPro" id="IPR011765">
    <property type="entry name" value="Pept_M16_N"/>
</dbReference>
<dbReference type="InterPro" id="IPR050626">
    <property type="entry name" value="Peptidase_M16"/>
</dbReference>
<dbReference type="eggNOG" id="COG0612">
    <property type="taxonomic scope" value="Bacteria"/>
</dbReference>
<evidence type="ECO:0000256" key="7">
    <source>
        <dbReference type="ARBA" id="ARBA00023049"/>
    </source>
</evidence>
<evidence type="ECO:0000259" key="11">
    <source>
        <dbReference type="Pfam" id="PF05193"/>
    </source>
</evidence>
<dbReference type="Gene3D" id="3.30.830.10">
    <property type="entry name" value="Metalloenzyme, LuxS/M16 peptidase-like"/>
    <property type="match status" value="4"/>
</dbReference>
<name>F8N8C3_9BACT</name>
<dbReference type="GO" id="GO:0006508">
    <property type="term" value="P:proteolysis"/>
    <property type="evidence" value="ECO:0007669"/>
    <property type="project" value="UniProtKB-KW"/>
</dbReference>
<evidence type="ECO:0000256" key="1">
    <source>
        <dbReference type="ARBA" id="ARBA00001947"/>
    </source>
</evidence>
<evidence type="ECO:0000313" key="13">
    <source>
        <dbReference type="Proteomes" id="UP000002772"/>
    </source>
</evidence>
<feature type="domain" description="Peptidase M16 C-terminal" evidence="11">
    <location>
        <begin position="208"/>
        <end position="391"/>
    </location>
</feature>
<gene>
    <name evidence="12" type="ORF">Premu_2214</name>
</gene>
<evidence type="ECO:0000259" key="10">
    <source>
        <dbReference type="Pfam" id="PF00675"/>
    </source>
</evidence>
<dbReference type="PROSITE" id="PS00143">
    <property type="entry name" value="INSULINASE"/>
    <property type="match status" value="1"/>
</dbReference>
<dbReference type="SUPFAM" id="SSF63411">
    <property type="entry name" value="LuxS/MPP-like metallohydrolase"/>
    <property type="match status" value="4"/>
</dbReference>